<dbReference type="EMBL" id="JAIWQS010000002">
    <property type="protein sequence ID" value="KAJ8772199.1"/>
    <property type="molecule type" value="Genomic_DNA"/>
</dbReference>
<feature type="compositionally biased region" description="Polar residues" evidence="1">
    <location>
        <begin position="68"/>
        <end position="79"/>
    </location>
</feature>
<keyword evidence="3" id="KW-1185">Reference proteome</keyword>
<comment type="caution">
    <text evidence="2">The sequence shown here is derived from an EMBL/GenBank/DDBJ whole genome shotgun (WGS) entry which is preliminary data.</text>
</comment>
<feature type="region of interest" description="Disordered" evidence="1">
    <location>
        <begin position="140"/>
        <end position="172"/>
    </location>
</feature>
<evidence type="ECO:0000313" key="3">
    <source>
        <dbReference type="Proteomes" id="UP001159364"/>
    </source>
</evidence>
<reference evidence="2 3" key="1">
    <citation type="submission" date="2021-09" db="EMBL/GenBank/DDBJ databases">
        <title>Genomic insights and catalytic innovation underlie evolution of tropane alkaloids biosynthesis.</title>
        <authorList>
            <person name="Wang Y.-J."/>
            <person name="Tian T."/>
            <person name="Huang J.-P."/>
            <person name="Huang S.-X."/>
        </authorList>
    </citation>
    <scope>NUCLEOTIDE SEQUENCE [LARGE SCALE GENOMIC DNA]</scope>
    <source>
        <strain evidence="2">KIB-2018</strain>
        <tissue evidence="2">Leaf</tissue>
    </source>
</reference>
<organism evidence="2 3">
    <name type="scientific">Erythroxylum novogranatense</name>
    <dbReference type="NCBI Taxonomy" id="1862640"/>
    <lineage>
        <taxon>Eukaryota</taxon>
        <taxon>Viridiplantae</taxon>
        <taxon>Streptophyta</taxon>
        <taxon>Embryophyta</taxon>
        <taxon>Tracheophyta</taxon>
        <taxon>Spermatophyta</taxon>
        <taxon>Magnoliopsida</taxon>
        <taxon>eudicotyledons</taxon>
        <taxon>Gunneridae</taxon>
        <taxon>Pentapetalae</taxon>
        <taxon>rosids</taxon>
        <taxon>fabids</taxon>
        <taxon>Malpighiales</taxon>
        <taxon>Erythroxylaceae</taxon>
        <taxon>Erythroxylum</taxon>
    </lineage>
</organism>
<evidence type="ECO:0000256" key="1">
    <source>
        <dbReference type="SAM" id="MobiDB-lite"/>
    </source>
</evidence>
<accession>A0AAV8U246</accession>
<evidence type="ECO:0000313" key="2">
    <source>
        <dbReference type="EMBL" id="KAJ8772199.1"/>
    </source>
</evidence>
<gene>
    <name evidence="2" type="ORF">K2173_027376</name>
</gene>
<name>A0AAV8U246_9ROSI</name>
<proteinExistence type="predicted"/>
<feature type="compositionally biased region" description="Polar residues" evidence="1">
    <location>
        <begin position="144"/>
        <end position="157"/>
    </location>
</feature>
<dbReference type="AlphaFoldDB" id="A0AAV8U246"/>
<dbReference type="Proteomes" id="UP001159364">
    <property type="component" value="Linkage Group LG02"/>
</dbReference>
<sequence length="254" mass="28051">MQISESRFSSDDYGVMELAESSVSISDIVHESNVPLYGKVGSRLSPSPISNREKSSKNIVTGHGDLTHQASGRTPQGVANNEVQVGVRTLSRCQNVQAYRSALRRNSNDFQTGSFSFFSSSLQSSRKICQKRKSDVQAPENLGWLQTSSSTDGQQLTVHGALPGRQESRSQDIDSAWKMMDKAKPMLHAYERSNSDIQVSEYPSNHGNGKILINNCPSSLYISKCQQFGKSTFKTLGKQFKHSSAGKRTEKQTH</sequence>
<feature type="region of interest" description="Disordered" evidence="1">
    <location>
        <begin position="40"/>
        <end position="79"/>
    </location>
</feature>
<protein>
    <submittedName>
        <fullName evidence="2">Uncharacterized protein</fullName>
    </submittedName>
</protein>